<feature type="non-terminal residue" evidence="1">
    <location>
        <position position="151"/>
    </location>
</feature>
<gene>
    <name evidence="1" type="ORF">K435DRAFT_621337</name>
</gene>
<organism evidence="1 2">
    <name type="scientific">Dendrothele bispora (strain CBS 962.96)</name>
    <dbReference type="NCBI Taxonomy" id="1314807"/>
    <lineage>
        <taxon>Eukaryota</taxon>
        <taxon>Fungi</taxon>
        <taxon>Dikarya</taxon>
        <taxon>Basidiomycota</taxon>
        <taxon>Agaricomycotina</taxon>
        <taxon>Agaricomycetes</taxon>
        <taxon>Agaricomycetidae</taxon>
        <taxon>Agaricales</taxon>
        <taxon>Agaricales incertae sedis</taxon>
        <taxon>Dendrothele</taxon>
    </lineage>
</organism>
<evidence type="ECO:0008006" key="3">
    <source>
        <dbReference type="Google" id="ProtNLM"/>
    </source>
</evidence>
<dbReference type="PANTHER" id="PTHR47642">
    <property type="entry name" value="ATP-DEPENDENT DNA HELICASE"/>
    <property type="match status" value="1"/>
</dbReference>
<dbReference type="InterPro" id="IPR051055">
    <property type="entry name" value="PIF1_helicase"/>
</dbReference>
<dbReference type="InterPro" id="IPR027417">
    <property type="entry name" value="P-loop_NTPase"/>
</dbReference>
<evidence type="ECO:0000313" key="1">
    <source>
        <dbReference type="EMBL" id="THU80763.1"/>
    </source>
</evidence>
<dbReference type="SUPFAM" id="SSF52540">
    <property type="entry name" value="P-loop containing nucleoside triphosphate hydrolases"/>
    <property type="match status" value="1"/>
</dbReference>
<accession>A0A4S8KXZ8</accession>
<dbReference type="AlphaFoldDB" id="A0A4S8KXZ8"/>
<keyword evidence="2" id="KW-1185">Reference proteome</keyword>
<reference evidence="1 2" key="1">
    <citation type="journal article" date="2019" name="Nat. Ecol. Evol.">
        <title>Megaphylogeny resolves global patterns of mushroom evolution.</title>
        <authorList>
            <person name="Varga T."/>
            <person name="Krizsan K."/>
            <person name="Foldi C."/>
            <person name="Dima B."/>
            <person name="Sanchez-Garcia M."/>
            <person name="Sanchez-Ramirez S."/>
            <person name="Szollosi G.J."/>
            <person name="Szarkandi J.G."/>
            <person name="Papp V."/>
            <person name="Albert L."/>
            <person name="Andreopoulos W."/>
            <person name="Angelini C."/>
            <person name="Antonin V."/>
            <person name="Barry K.W."/>
            <person name="Bougher N.L."/>
            <person name="Buchanan P."/>
            <person name="Buyck B."/>
            <person name="Bense V."/>
            <person name="Catcheside P."/>
            <person name="Chovatia M."/>
            <person name="Cooper J."/>
            <person name="Damon W."/>
            <person name="Desjardin D."/>
            <person name="Finy P."/>
            <person name="Geml J."/>
            <person name="Haridas S."/>
            <person name="Hughes K."/>
            <person name="Justo A."/>
            <person name="Karasinski D."/>
            <person name="Kautmanova I."/>
            <person name="Kiss B."/>
            <person name="Kocsube S."/>
            <person name="Kotiranta H."/>
            <person name="LaButti K.M."/>
            <person name="Lechner B.E."/>
            <person name="Liimatainen K."/>
            <person name="Lipzen A."/>
            <person name="Lukacs Z."/>
            <person name="Mihaltcheva S."/>
            <person name="Morgado L.N."/>
            <person name="Niskanen T."/>
            <person name="Noordeloos M.E."/>
            <person name="Ohm R.A."/>
            <person name="Ortiz-Santana B."/>
            <person name="Ovrebo C."/>
            <person name="Racz N."/>
            <person name="Riley R."/>
            <person name="Savchenko A."/>
            <person name="Shiryaev A."/>
            <person name="Soop K."/>
            <person name="Spirin V."/>
            <person name="Szebenyi C."/>
            <person name="Tomsovsky M."/>
            <person name="Tulloss R.E."/>
            <person name="Uehling J."/>
            <person name="Grigoriev I.V."/>
            <person name="Vagvolgyi C."/>
            <person name="Papp T."/>
            <person name="Martin F.M."/>
            <person name="Miettinen O."/>
            <person name="Hibbett D.S."/>
            <person name="Nagy L.G."/>
        </authorList>
    </citation>
    <scope>NUCLEOTIDE SEQUENCE [LARGE SCALE GENOMIC DNA]</scope>
    <source>
        <strain evidence="1 2">CBS 962.96</strain>
    </source>
</reference>
<dbReference type="OrthoDB" id="432234at2759"/>
<evidence type="ECO:0000313" key="2">
    <source>
        <dbReference type="Proteomes" id="UP000297245"/>
    </source>
</evidence>
<proteinExistence type="predicted"/>
<protein>
    <recommendedName>
        <fullName evidence="3">DNA helicase</fullName>
    </recommendedName>
</protein>
<sequence>MIGCALLAEVSNALSRATGINDLFGGLNVIFAGDLAQLPPVGYTRLYAKVNKYRSGTLPGQKDIFGKLAWLSVNVAVCLSEVKRCNNDPVFTELLQRLRMGMVKPDWCSQEWSTAPLIVSENATKDAVNMHAAQAFASRTGRKLYWYYATD</sequence>
<name>A0A4S8KXZ8_DENBC</name>
<dbReference type="Proteomes" id="UP000297245">
    <property type="component" value="Unassembled WGS sequence"/>
</dbReference>
<dbReference type="EMBL" id="ML179872">
    <property type="protein sequence ID" value="THU80763.1"/>
    <property type="molecule type" value="Genomic_DNA"/>
</dbReference>